<dbReference type="Pfam" id="PF17177">
    <property type="entry name" value="PPR_long"/>
    <property type="match status" value="1"/>
</dbReference>
<evidence type="ECO:0000256" key="14">
    <source>
        <dbReference type="ARBA" id="ARBA00023128"/>
    </source>
</evidence>
<keyword evidence="13" id="KW-0809">Transit peptide</keyword>
<comment type="similarity">
    <text evidence="4">Belongs to the PPR family. P subfamily.</text>
</comment>
<dbReference type="PANTHER" id="PTHR13547">
    <property type="match status" value="1"/>
</dbReference>
<evidence type="ECO:0000313" key="18">
    <source>
        <dbReference type="RefSeq" id="XP_050936610.1"/>
    </source>
</evidence>
<keyword evidence="9" id="KW-0677">Repeat</keyword>
<gene>
    <name evidence="18 19" type="primary">LOC103487238</name>
</gene>
<evidence type="ECO:0000256" key="13">
    <source>
        <dbReference type="ARBA" id="ARBA00022946"/>
    </source>
</evidence>
<dbReference type="RefSeq" id="XP_050936610.1">
    <property type="nucleotide sequence ID" value="XM_051080653.1"/>
</dbReference>
<keyword evidence="10" id="KW-0378">Hydrolase</keyword>
<comment type="cofactor">
    <cofactor evidence="2">
        <name>Mg(2+)</name>
        <dbReference type="ChEBI" id="CHEBI:18420"/>
    </cofactor>
</comment>
<keyword evidence="8" id="KW-0479">Metal-binding</keyword>
<keyword evidence="6" id="KW-0819">tRNA processing</keyword>
<evidence type="ECO:0000259" key="16">
    <source>
        <dbReference type="Pfam" id="PF17177"/>
    </source>
</evidence>
<evidence type="ECO:0000256" key="5">
    <source>
        <dbReference type="ARBA" id="ARBA00012179"/>
    </source>
</evidence>
<evidence type="ECO:0000256" key="9">
    <source>
        <dbReference type="ARBA" id="ARBA00022737"/>
    </source>
</evidence>
<evidence type="ECO:0000256" key="2">
    <source>
        <dbReference type="ARBA" id="ARBA00001946"/>
    </source>
</evidence>
<evidence type="ECO:0000256" key="12">
    <source>
        <dbReference type="ARBA" id="ARBA00022842"/>
    </source>
</evidence>
<dbReference type="Gene3D" id="3.40.50.11980">
    <property type="match status" value="1"/>
</dbReference>
<comment type="catalytic activity">
    <reaction evidence="1">
        <text>Endonucleolytic cleavage of RNA, removing 5'-extranucleotides from tRNA precursor.</text>
        <dbReference type="EC" id="3.1.26.5"/>
    </reaction>
</comment>
<evidence type="ECO:0000256" key="6">
    <source>
        <dbReference type="ARBA" id="ARBA00022694"/>
    </source>
</evidence>
<proteinExistence type="inferred from homology"/>
<dbReference type="InterPro" id="IPR031595">
    <property type="entry name" value="PRORP_C"/>
</dbReference>
<sequence length="609" mass="69124">MSSLVKTSPFFLYFTKIPWVFPCQNTLRASLQTYSCRSIVFSKNILKYSCNSYFPIHTVRYLCNVASAATSSVHASSTPSSNKGSYKLRKKLMKKDSRDAPENVLRYKLDMCSKYGQVVKALELYDEARSDGVQLILHHYNVLLYLCSSPSLLETSGANNLLSVVLSRGLEIYQQMITDKVSPNEATFTSLARIAGAMDDPEMAFSLVKQMEDYHIAPRLRSYGPALFGFCRKLMPEGAYEVDSHMLASAVEPEEPELSALLKLSSDVKRADKVYELLHRLRRTVRQVSEPTAKVIEDWFNSESASEVGKKHWDVDKVREGIVRRGGGWHGEGWLGSGKWRLVRTGIDDNGVCHSCAQKLVCIDIDPKETEDFASSLTKLANQRVKDNFGKFRVWLEKHGPFDAVIDGANVGIENDHFSFIQLKRAVYRMRELSPSKKMPLIILHTRRVTEGPARYPNNMKLIEIWKNCGALYATPYTSNDDWYWLYAAVRFKCLLLTNDEMRDHLFQLLGNTFFPQWKEKHQVRWSISRNGLKLHMPPPYSIVIQESENGSLHIPTTTGIIKTQASGALLKLRFIGRLALSEFVVFVILEACMSSLCKSENNQGISFC</sequence>
<dbReference type="Pfam" id="PF16953">
    <property type="entry name" value="PRORP"/>
    <property type="match status" value="1"/>
</dbReference>
<evidence type="ECO:0000256" key="1">
    <source>
        <dbReference type="ARBA" id="ARBA00000928"/>
    </source>
</evidence>
<protein>
    <recommendedName>
        <fullName evidence="5">ribonuclease P</fullName>
        <ecNumber evidence="5">3.1.26.5</ecNumber>
    </recommendedName>
</protein>
<dbReference type="PANTHER" id="PTHR13547:SF1">
    <property type="entry name" value="MITOCHONDRIAL RIBONUCLEASE P CATALYTIC SUBUNIT"/>
    <property type="match status" value="1"/>
</dbReference>
<dbReference type="GeneID" id="103487238"/>
<organism evidence="17 18">
    <name type="scientific">Cucumis melo</name>
    <name type="common">Muskmelon</name>
    <dbReference type="NCBI Taxonomy" id="3656"/>
    <lineage>
        <taxon>Eukaryota</taxon>
        <taxon>Viridiplantae</taxon>
        <taxon>Streptophyta</taxon>
        <taxon>Embryophyta</taxon>
        <taxon>Tracheophyta</taxon>
        <taxon>Spermatophyta</taxon>
        <taxon>Magnoliopsida</taxon>
        <taxon>eudicotyledons</taxon>
        <taxon>Gunneridae</taxon>
        <taxon>Pentapetalae</taxon>
        <taxon>rosids</taxon>
        <taxon>fabids</taxon>
        <taxon>Cucurbitales</taxon>
        <taxon>Cucurbitaceae</taxon>
        <taxon>Benincaseae</taxon>
        <taxon>Cucumis</taxon>
    </lineage>
</organism>
<dbReference type="RefSeq" id="XP_050936611.1">
    <property type="nucleotide sequence ID" value="XM_051080654.1"/>
</dbReference>
<evidence type="ECO:0000256" key="3">
    <source>
        <dbReference type="ARBA" id="ARBA00004173"/>
    </source>
</evidence>
<keyword evidence="7" id="KW-0540">Nuclease</keyword>
<evidence type="ECO:0000259" key="15">
    <source>
        <dbReference type="Pfam" id="PF16953"/>
    </source>
</evidence>
<accession>A0ABM3KFP3</accession>
<dbReference type="Gene3D" id="1.25.40.10">
    <property type="entry name" value="Tetratricopeptide repeat domain"/>
    <property type="match status" value="1"/>
</dbReference>
<evidence type="ECO:0000313" key="17">
    <source>
        <dbReference type="Proteomes" id="UP001652600"/>
    </source>
</evidence>
<evidence type="ECO:0000256" key="4">
    <source>
        <dbReference type="ARBA" id="ARBA00007626"/>
    </source>
</evidence>
<comment type="subcellular location">
    <subcellularLocation>
        <location evidence="3">Mitochondrion</location>
    </subcellularLocation>
</comment>
<keyword evidence="14" id="KW-0496">Mitochondrion</keyword>
<feature type="domain" description="PROP1-like PPR" evidence="16">
    <location>
        <begin position="94"/>
        <end position="307"/>
    </location>
</feature>
<feature type="domain" description="PRORP" evidence="15">
    <location>
        <begin position="347"/>
        <end position="563"/>
    </location>
</feature>
<evidence type="ECO:0000256" key="8">
    <source>
        <dbReference type="ARBA" id="ARBA00022723"/>
    </source>
</evidence>
<keyword evidence="11" id="KW-0862">Zinc</keyword>
<keyword evidence="17" id="KW-1185">Reference proteome</keyword>
<name>A0ABM3KFP3_CUCME</name>
<dbReference type="EC" id="3.1.26.5" evidence="5"/>
<evidence type="ECO:0000256" key="11">
    <source>
        <dbReference type="ARBA" id="ARBA00022833"/>
    </source>
</evidence>
<dbReference type="Proteomes" id="UP001652600">
    <property type="component" value="Chromosome 2"/>
</dbReference>
<dbReference type="InterPro" id="IPR011990">
    <property type="entry name" value="TPR-like_helical_dom_sf"/>
</dbReference>
<dbReference type="InterPro" id="IPR033443">
    <property type="entry name" value="PROP1-like_PPR_dom"/>
</dbReference>
<evidence type="ECO:0000256" key="7">
    <source>
        <dbReference type="ARBA" id="ARBA00022722"/>
    </source>
</evidence>
<evidence type="ECO:0000313" key="19">
    <source>
        <dbReference type="RefSeq" id="XP_050936611.1"/>
    </source>
</evidence>
<keyword evidence="12" id="KW-0460">Magnesium</keyword>
<reference evidence="17 18" key="1">
    <citation type="submission" date="2025-05" db="UniProtKB">
        <authorList>
            <consortium name="RefSeq"/>
        </authorList>
    </citation>
    <scope>NUCLEOTIDE SEQUENCE [LARGE SCALE GENOMIC DNA]</scope>
    <source>
        <tissue evidence="18 19">Stem</tissue>
    </source>
</reference>
<evidence type="ECO:0000256" key="10">
    <source>
        <dbReference type="ARBA" id="ARBA00022801"/>
    </source>
</evidence>